<keyword evidence="1" id="KW-0472">Membrane</keyword>
<sequence length="143" mass="16288">MFSTFYNLAKIINFIDFFAVLALMVITIISLFKEINVPNFDDVFDYVKRCFIVSLIFMLAAWLVVSAQDTTSIFKMYDTISGGFGDMGMLWFIDAIIYMVTPLVIALLGYGKEELRKPFNKFRNHAFIMGAICAVLSFLLAID</sequence>
<reference evidence="2 3" key="1">
    <citation type="submission" date="2018-11" db="EMBL/GenBank/DDBJ databases">
        <title>Novel Erysipelotrichaceae bacterium isolated from small intestine of a swine.</title>
        <authorList>
            <person name="Kim J.S."/>
            <person name="Choe H."/>
            <person name="Lee Y.R."/>
            <person name="Kim K.M."/>
            <person name="Park D.S."/>
        </authorList>
    </citation>
    <scope>NUCLEOTIDE SEQUENCE [LARGE SCALE GENOMIC DNA]</scope>
    <source>
        <strain evidence="2 3">SG0102</strain>
    </source>
</reference>
<dbReference type="EMBL" id="AP019309">
    <property type="protein sequence ID" value="BBH26160.1"/>
    <property type="molecule type" value="Genomic_DNA"/>
</dbReference>
<dbReference type="RefSeq" id="WP_125119062.1">
    <property type="nucleotide sequence ID" value="NZ_AP019309.1"/>
</dbReference>
<feature type="transmembrane region" description="Helical" evidence="1">
    <location>
        <begin position="51"/>
        <end position="68"/>
    </location>
</feature>
<dbReference type="KEGG" id="ebm:SG0102_10940"/>
<keyword evidence="3" id="KW-1185">Reference proteome</keyword>
<dbReference type="InParanoid" id="A0A3G9J4Z6"/>
<dbReference type="AlphaFoldDB" id="A0A3G9J4Z6"/>
<proteinExistence type="predicted"/>
<name>A0A3G9J4Z6_9FIRM</name>
<keyword evidence="1" id="KW-0812">Transmembrane</keyword>
<evidence type="ECO:0000313" key="3">
    <source>
        <dbReference type="Proteomes" id="UP000268059"/>
    </source>
</evidence>
<feature type="transmembrane region" description="Helical" evidence="1">
    <location>
        <begin position="122"/>
        <end position="142"/>
    </location>
</feature>
<feature type="transmembrane region" description="Helical" evidence="1">
    <location>
        <begin position="88"/>
        <end position="110"/>
    </location>
</feature>
<feature type="transmembrane region" description="Helical" evidence="1">
    <location>
        <begin position="12"/>
        <end position="31"/>
    </location>
</feature>
<keyword evidence="1" id="KW-1133">Transmembrane helix</keyword>
<evidence type="ECO:0000256" key="1">
    <source>
        <dbReference type="SAM" id="Phobius"/>
    </source>
</evidence>
<dbReference type="Proteomes" id="UP000268059">
    <property type="component" value="Chromosome"/>
</dbReference>
<organism evidence="2 3">
    <name type="scientific">Intestinibaculum porci</name>
    <dbReference type="NCBI Taxonomy" id="2487118"/>
    <lineage>
        <taxon>Bacteria</taxon>
        <taxon>Bacillati</taxon>
        <taxon>Bacillota</taxon>
        <taxon>Erysipelotrichia</taxon>
        <taxon>Erysipelotrichales</taxon>
        <taxon>Erysipelotrichaceae</taxon>
        <taxon>Intestinibaculum</taxon>
    </lineage>
</organism>
<gene>
    <name evidence="2" type="ORF">SG0102_10940</name>
</gene>
<accession>A0A3G9J4Z6</accession>
<protein>
    <submittedName>
        <fullName evidence="2">Uncharacterized protein</fullName>
    </submittedName>
</protein>
<evidence type="ECO:0000313" key="2">
    <source>
        <dbReference type="EMBL" id="BBH26160.1"/>
    </source>
</evidence>
<dbReference type="OrthoDB" id="9897174at2"/>